<feature type="coiled-coil region" evidence="1">
    <location>
        <begin position="148"/>
        <end position="175"/>
    </location>
</feature>
<evidence type="ECO:0000313" key="3">
    <source>
        <dbReference type="EMBL" id="TSJ79073.1"/>
    </source>
</evidence>
<organism evidence="3 4">
    <name type="scientific">Rariglobus hedericola</name>
    <dbReference type="NCBI Taxonomy" id="2597822"/>
    <lineage>
        <taxon>Bacteria</taxon>
        <taxon>Pseudomonadati</taxon>
        <taxon>Verrucomicrobiota</taxon>
        <taxon>Opitutia</taxon>
        <taxon>Opitutales</taxon>
        <taxon>Opitutaceae</taxon>
        <taxon>Rariglobus</taxon>
    </lineage>
</organism>
<evidence type="ECO:0000256" key="1">
    <source>
        <dbReference type="SAM" id="Coils"/>
    </source>
</evidence>
<dbReference type="RefSeq" id="WP_144229416.1">
    <property type="nucleotide sequence ID" value="NZ_CBCRVV010000005.1"/>
</dbReference>
<accession>A0A556QR16</accession>
<reference evidence="3 4" key="1">
    <citation type="submission" date="2019-07" db="EMBL/GenBank/DDBJ databases">
        <title>Description of 53C-WASEF.</title>
        <authorList>
            <person name="Pitt A."/>
            <person name="Hahn M.W."/>
        </authorList>
    </citation>
    <scope>NUCLEOTIDE SEQUENCE [LARGE SCALE GENOMIC DNA]</scope>
    <source>
        <strain evidence="3 4">53C-WASEF</strain>
    </source>
</reference>
<keyword evidence="4" id="KW-1185">Reference proteome</keyword>
<evidence type="ECO:0000313" key="4">
    <source>
        <dbReference type="Proteomes" id="UP000315648"/>
    </source>
</evidence>
<gene>
    <name evidence="3" type="ORF">FPL22_07200</name>
</gene>
<protein>
    <submittedName>
        <fullName evidence="3">Uncharacterized protein</fullName>
    </submittedName>
</protein>
<dbReference type="Proteomes" id="UP000315648">
    <property type="component" value="Unassembled WGS sequence"/>
</dbReference>
<evidence type="ECO:0000256" key="2">
    <source>
        <dbReference type="SAM" id="Phobius"/>
    </source>
</evidence>
<keyword evidence="2" id="KW-0472">Membrane</keyword>
<keyword evidence="2" id="KW-0812">Transmembrane</keyword>
<dbReference type="EMBL" id="VMBG01000001">
    <property type="protein sequence ID" value="TSJ79073.1"/>
    <property type="molecule type" value="Genomic_DNA"/>
</dbReference>
<proteinExistence type="predicted"/>
<feature type="transmembrane region" description="Helical" evidence="2">
    <location>
        <begin position="242"/>
        <end position="269"/>
    </location>
</feature>
<dbReference type="AlphaFoldDB" id="A0A556QR16"/>
<keyword evidence="1" id="KW-0175">Coiled coil</keyword>
<name>A0A556QR16_9BACT</name>
<sequence length="283" mass="32478">MIATAIYVSGQTRLYEARGALEIPRTQIRDHVDMVPTVFSFFVDRSRANIDTAHAVLNSRKMQSLVIDRFSVEDRKAFFWPYGLADDSDDFINRRILANRILVIDSKTRTVEIRYRHPDRYLATRIVDFFLQEAVASNASGRISDADIAYYQKRVEEMEQQVQNCERAVVTYRESRSELRGDELEKDKQYQVLVKNADEEKGLYKMDKMNFDRIARMQALEKYEADAWRISLLPTTPDEGEYLLAPLIVTAAWGAAIAVMTGVLAAVIFKRRAVSEKTAACQV</sequence>
<comment type="caution">
    <text evidence="3">The sequence shown here is derived from an EMBL/GenBank/DDBJ whole genome shotgun (WGS) entry which is preliminary data.</text>
</comment>
<keyword evidence="2" id="KW-1133">Transmembrane helix</keyword>